<sequence length="378" mass="39566">MPLPAGARDTSAPWLRLILTQGLGPATVRRLLEAFGLPEDVLAAGHSKLSAAIGAPRAHALLASDPARDEAVATTLDWAQADHHHLLCLDDPRYPPRLLEIADPPPVLFVRGDPAALSRPSIAIVGSRHATQAGLGHARDFARALGEAGLTVVSGLAQGIDAAAHEGALQTPAGTLAVMGTGVDRAYPPRHRPLADAIAASGAVLTELPLGTEAQRHNFPRRNRLIAGLALATLVVEAARQSGSLITARQALESGREVMAIPGSIHSPVAKGCHQLIREGAKLVESAEDVLVELRAALGPTRERGKTGATGPSGQSAPEPADPADRDLLKALGFDPADLDTLVERTGRPAGELGARLLALEMEDRIERLVDGRFVRRS</sequence>
<comment type="caution">
    <text evidence="5">The sequence shown here is derived from an EMBL/GenBank/DDBJ whole genome shotgun (WGS) entry which is preliminary data.</text>
</comment>
<feature type="domain" description="DprA winged helix" evidence="4">
    <location>
        <begin position="316"/>
        <end position="372"/>
    </location>
</feature>
<evidence type="ECO:0000259" key="3">
    <source>
        <dbReference type="Pfam" id="PF02481"/>
    </source>
</evidence>
<name>A0A5C8NU75_9BURK</name>
<dbReference type="AlphaFoldDB" id="A0A5C8NU75"/>
<dbReference type="GO" id="GO:0009294">
    <property type="term" value="P:DNA-mediated transformation"/>
    <property type="evidence" value="ECO:0007669"/>
    <property type="project" value="InterPro"/>
</dbReference>
<keyword evidence="6" id="KW-1185">Reference proteome</keyword>
<gene>
    <name evidence="5" type="primary">dprA</name>
    <name evidence="5" type="ORF">FHP08_13225</name>
</gene>
<protein>
    <submittedName>
        <fullName evidence="5">DNA-protecting protein DprA</fullName>
    </submittedName>
</protein>
<dbReference type="Gene3D" id="3.40.50.450">
    <property type="match status" value="1"/>
</dbReference>
<dbReference type="InterPro" id="IPR036388">
    <property type="entry name" value="WH-like_DNA-bd_sf"/>
</dbReference>
<feature type="region of interest" description="Disordered" evidence="2">
    <location>
        <begin position="298"/>
        <end position="326"/>
    </location>
</feature>
<accession>A0A5C8NU75</accession>
<dbReference type="NCBIfam" id="TIGR00732">
    <property type="entry name" value="dprA"/>
    <property type="match status" value="1"/>
</dbReference>
<dbReference type="Gene3D" id="1.10.10.10">
    <property type="entry name" value="Winged helix-like DNA-binding domain superfamily/Winged helix DNA-binding domain"/>
    <property type="match status" value="1"/>
</dbReference>
<dbReference type="PANTHER" id="PTHR43022">
    <property type="entry name" value="PROTEIN SMF"/>
    <property type="match status" value="1"/>
</dbReference>
<proteinExistence type="inferred from homology"/>
<dbReference type="OrthoDB" id="9785707at2"/>
<reference evidence="5 6" key="1">
    <citation type="submission" date="2019-06" db="EMBL/GenBank/DDBJ databases">
        <title>Quisquiliibacterium sp. nov., isolated from a maize field.</title>
        <authorList>
            <person name="Lin S.-Y."/>
            <person name="Tsai C.-F."/>
            <person name="Young C.-C."/>
        </authorList>
    </citation>
    <scope>NUCLEOTIDE SEQUENCE [LARGE SCALE GENOMIC DNA]</scope>
    <source>
        <strain evidence="5 6">CC-CFT501</strain>
    </source>
</reference>
<comment type="similarity">
    <text evidence="1">Belongs to the DprA/Smf family.</text>
</comment>
<dbReference type="PANTHER" id="PTHR43022:SF1">
    <property type="entry name" value="PROTEIN SMF"/>
    <property type="match status" value="1"/>
</dbReference>
<evidence type="ECO:0000259" key="4">
    <source>
        <dbReference type="Pfam" id="PF17782"/>
    </source>
</evidence>
<dbReference type="Proteomes" id="UP000321548">
    <property type="component" value="Unassembled WGS sequence"/>
</dbReference>
<feature type="domain" description="Smf/DprA SLOG" evidence="3">
    <location>
        <begin position="86"/>
        <end position="294"/>
    </location>
</feature>
<organism evidence="5 6">
    <name type="scientific">Zeimonas arvi</name>
    <dbReference type="NCBI Taxonomy" id="2498847"/>
    <lineage>
        <taxon>Bacteria</taxon>
        <taxon>Pseudomonadati</taxon>
        <taxon>Pseudomonadota</taxon>
        <taxon>Betaproteobacteria</taxon>
        <taxon>Burkholderiales</taxon>
        <taxon>Burkholderiaceae</taxon>
        <taxon>Zeimonas</taxon>
    </lineage>
</organism>
<evidence type="ECO:0000313" key="5">
    <source>
        <dbReference type="EMBL" id="TXL64700.1"/>
    </source>
</evidence>
<dbReference type="RefSeq" id="WP_147704949.1">
    <property type="nucleotide sequence ID" value="NZ_VDUY01000005.1"/>
</dbReference>
<dbReference type="Pfam" id="PF17782">
    <property type="entry name" value="WHD_DprA"/>
    <property type="match status" value="1"/>
</dbReference>
<dbReference type="Pfam" id="PF02481">
    <property type="entry name" value="DNA_processg_A"/>
    <property type="match status" value="1"/>
</dbReference>
<dbReference type="InterPro" id="IPR041614">
    <property type="entry name" value="DprA_WH"/>
</dbReference>
<dbReference type="SUPFAM" id="SSF102405">
    <property type="entry name" value="MCP/YpsA-like"/>
    <property type="match status" value="1"/>
</dbReference>
<dbReference type="EMBL" id="VDUY01000005">
    <property type="protein sequence ID" value="TXL64700.1"/>
    <property type="molecule type" value="Genomic_DNA"/>
</dbReference>
<evidence type="ECO:0000256" key="1">
    <source>
        <dbReference type="ARBA" id="ARBA00006525"/>
    </source>
</evidence>
<evidence type="ECO:0000313" key="6">
    <source>
        <dbReference type="Proteomes" id="UP000321548"/>
    </source>
</evidence>
<evidence type="ECO:0000256" key="2">
    <source>
        <dbReference type="SAM" id="MobiDB-lite"/>
    </source>
</evidence>
<dbReference type="InterPro" id="IPR057666">
    <property type="entry name" value="DrpA_SLOG"/>
</dbReference>
<dbReference type="InterPro" id="IPR003488">
    <property type="entry name" value="DprA"/>
</dbReference>